<sequence>MTVSLPETFDAYVPSNLKALFQLARLIPTYVSFDTLQEAVPLDAEHASSFDYSKELVPHEGFIHSIRCFYFALGILYSGFPSNTPGVPQIATNELIQRLYHTALLHDLGWTDKPEGLNHPAHAMTFELHGGIMAFEHLQAQAPSLDAKQVADIVQSIVLHTIGPDWASGTSSATAMLMSLSAWFDVGGYDIEGPDSRDFMIHRETVREVEAAYPRGQFAAEATEIFGNEFKNKPDCLLSHYPGAPGNFSKVLRVDPIVE</sequence>
<reference evidence="1" key="1">
    <citation type="submission" date="2020-05" db="EMBL/GenBank/DDBJ databases">
        <title>Mycena genomes resolve the evolution of fungal bioluminescence.</title>
        <authorList>
            <person name="Tsai I.J."/>
        </authorList>
    </citation>
    <scope>NUCLEOTIDE SEQUENCE</scope>
    <source>
        <strain evidence="1">171206Taipei</strain>
    </source>
</reference>
<comment type="caution">
    <text evidence="1">The sequence shown here is derived from an EMBL/GenBank/DDBJ whole genome shotgun (WGS) entry which is preliminary data.</text>
</comment>
<dbReference type="PANTHER" id="PTHR35569:SF1">
    <property type="entry name" value="CYANAMIDE HYDRATASE DDI2-RELATED"/>
    <property type="match status" value="1"/>
</dbReference>
<evidence type="ECO:0000313" key="2">
    <source>
        <dbReference type="Proteomes" id="UP000636479"/>
    </source>
</evidence>
<keyword evidence="2" id="KW-1185">Reference proteome</keyword>
<dbReference type="SUPFAM" id="SSF109604">
    <property type="entry name" value="HD-domain/PDEase-like"/>
    <property type="match status" value="1"/>
</dbReference>
<dbReference type="RefSeq" id="XP_037222633.1">
    <property type="nucleotide sequence ID" value="XM_037362341.1"/>
</dbReference>
<dbReference type="GeneID" id="59344857"/>
<evidence type="ECO:0008006" key="3">
    <source>
        <dbReference type="Google" id="ProtNLM"/>
    </source>
</evidence>
<dbReference type="AlphaFoldDB" id="A0A8H6WCQ4"/>
<dbReference type="PANTHER" id="PTHR35569">
    <property type="entry name" value="CYANAMIDE HYDRATASE DDI2-RELATED"/>
    <property type="match status" value="1"/>
</dbReference>
<accession>A0A8H6WCQ4</accession>
<dbReference type="EMBL" id="JACAZF010000004">
    <property type="protein sequence ID" value="KAF7307614.1"/>
    <property type="molecule type" value="Genomic_DNA"/>
</dbReference>
<proteinExistence type="predicted"/>
<organism evidence="1 2">
    <name type="scientific">Mycena indigotica</name>
    <dbReference type="NCBI Taxonomy" id="2126181"/>
    <lineage>
        <taxon>Eukaryota</taxon>
        <taxon>Fungi</taxon>
        <taxon>Dikarya</taxon>
        <taxon>Basidiomycota</taxon>
        <taxon>Agaricomycotina</taxon>
        <taxon>Agaricomycetes</taxon>
        <taxon>Agaricomycetidae</taxon>
        <taxon>Agaricales</taxon>
        <taxon>Marasmiineae</taxon>
        <taxon>Mycenaceae</taxon>
        <taxon>Mycena</taxon>
    </lineage>
</organism>
<dbReference type="OrthoDB" id="409121at2759"/>
<protein>
    <recommendedName>
        <fullName evidence="3">HD domain-containing protein</fullName>
    </recommendedName>
</protein>
<gene>
    <name evidence="1" type="ORF">MIND_00556600</name>
</gene>
<name>A0A8H6WCQ4_9AGAR</name>
<dbReference type="Proteomes" id="UP000636479">
    <property type="component" value="Unassembled WGS sequence"/>
</dbReference>
<evidence type="ECO:0000313" key="1">
    <source>
        <dbReference type="EMBL" id="KAF7307614.1"/>
    </source>
</evidence>